<feature type="domain" description="VQ" evidence="2">
    <location>
        <begin position="79"/>
        <end position="103"/>
    </location>
</feature>
<evidence type="ECO:0000313" key="3">
    <source>
        <dbReference type="Proteomes" id="UP000504607"/>
    </source>
</evidence>
<dbReference type="PANTHER" id="PTHR33143">
    <property type="entry name" value="F16F4.1 PROTEIN-RELATED"/>
    <property type="match status" value="1"/>
</dbReference>
<gene>
    <name evidence="4" type="primary">LOC105047823</name>
</gene>
<dbReference type="GeneID" id="105047823"/>
<feature type="compositionally biased region" description="Polar residues" evidence="1">
    <location>
        <begin position="110"/>
        <end position="121"/>
    </location>
</feature>
<feature type="region of interest" description="Disordered" evidence="1">
    <location>
        <begin position="105"/>
        <end position="156"/>
    </location>
</feature>
<dbReference type="KEGG" id="egu:105047823"/>
<accession>A0A6I9RF33</accession>
<feature type="compositionally biased region" description="Polar residues" evidence="1">
    <location>
        <begin position="28"/>
        <end position="42"/>
    </location>
</feature>
<dbReference type="GO" id="GO:0005634">
    <property type="term" value="C:nucleus"/>
    <property type="evidence" value="ECO:0007669"/>
    <property type="project" value="TreeGrafter"/>
</dbReference>
<dbReference type="Pfam" id="PF05678">
    <property type="entry name" value="VQ"/>
    <property type="match status" value="1"/>
</dbReference>
<proteinExistence type="predicted"/>
<feature type="region of interest" description="Disordered" evidence="1">
    <location>
        <begin position="1"/>
        <end position="54"/>
    </location>
</feature>
<reference evidence="4" key="1">
    <citation type="submission" date="2025-08" db="UniProtKB">
        <authorList>
            <consortium name="RefSeq"/>
        </authorList>
    </citation>
    <scope>IDENTIFICATION</scope>
</reference>
<keyword evidence="3" id="KW-1185">Reference proteome</keyword>
<protein>
    <submittedName>
        <fullName evidence="4">Protein MKS1</fullName>
    </submittedName>
</protein>
<evidence type="ECO:0000313" key="4">
    <source>
        <dbReference type="RefSeq" id="XP_010925215.2"/>
    </source>
</evidence>
<evidence type="ECO:0000256" key="1">
    <source>
        <dbReference type="SAM" id="MobiDB-lite"/>
    </source>
</evidence>
<name>A0A6I9RF33_ELAGV</name>
<dbReference type="PANTHER" id="PTHR33143:SF6">
    <property type="entry name" value="OS08G0102900 PROTEIN"/>
    <property type="match status" value="1"/>
</dbReference>
<dbReference type="InterPro" id="IPR008889">
    <property type="entry name" value="VQ"/>
</dbReference>
<dbReference type="InParanoid" id="A0A6I9RF33"/>
<sequence>MAKEHREGSGGLGHLNVGQARNSAGEGTCSSPDSTISMSSLRSHGKVELQGPRPAHLMIRNETRRIRKPARNPVIIYVVSPKIIHAEASEFMALVQRLTGLPASRPCGESSATHHQSTPGSTRPFPVRVKARVLTHDPVSPNPMHDSSPPSSFGVGARKVAGSLQASQSYSGPGPGLPSPNYVPSSPNYLDVISEAEAPAGHNYWYKEVGELFFRD</sequence>
<organism evidence="3 4">
    <name type="scientific">Elaeis guineensis var. tenera</name>
    <name type="common">Oil palm</name>
    <dbReference type="NCBI Taxonomy" id="51953"/>
    <lineage>
        <taxon>Eukaryota</taxon>
        <taxon>Viridiplantae</taxon>
        <taxon>Streptophyta</taxon>
        <taxon>Embryophyta</taxon>
        <taxon>Tracheophyta</taxon>
        <taxon>Spermatophyta</taxon>
        <taxon>Magnoliopsida</taxon>
        <taxon>Liliopsida</taxon>
        <taxon>Arecaceae</taxon>
        <taxon>Arecoideae</taxon>
        <taxon>Cocoseae</taxon>
        <taxon>Elaeidinae</taxon>
        <taxon>Elaeis</taxon>
    </lineage>
</organism>
<dbReference type="AlphaFoldDB" id="A0A6I9RF33"/>
<dbReference type="Proteomes" id="UP000504607">
    <property type="component" value="Chromosome 7"/>
</dbReference>
<dbReference type="OrthoDB" id="1518325at2759"/>
<dbReference type="InterPro" id="IPR039607">
    <property type="entry name" value="VQ_8/17/18/20/21/25"/>
</dbReference>
<dbReference type="RefSeq" id="XP_010925215.2">
    <property type="nucleotide sequence ID" value="XM_010926913.2"/>
</dbReference>
<evidence type="ECO:0000259" key="2">
    <source>
        <dbReference type="Pfam" id="PF05678"/>
    </source>
</evidence>